<reference evidence="2" key="1">
    <citation type="submission" date="2021-06" db="EMBL/GenBank/DDBJ databases">
        <authorList>
            <person name="Kallberg Y."/>
            <person name="Tangrot J."/>
            <person name="Rosling A."/>
        </authorList>
    </citation>
    <scope>NUCLEOTIDE SEQUENCE</scope>
    <source>
        <strain evidence="2">87-6 pot B 2015</strain>
    </source>
</reference>
<feature type="non-terminal residue" evidence="2">
    <location>
        <position position="79"/>
    </location>
</feature>
<keyword evidence="3" id="KW-1185">Reference proteome</keyword>
<accession>A0A9N9ISW5</accession>
<gene>
    <name evidence="2" type="ORF">FMOSSE_LOCUS16535</name>
</gene>
<feature type="coiled-coil region" evidence="1">
    <location>
        <begin position="23"/>
        <end position="57"/>
    </location>
</feature>
<keyword evidence="1" id="KW-0175">Coiled coil</keyword>
<proteinExistence type="predicted"/>
<evidence type="ECO:0000313" key="2">
    <source>
        <dbReference type="EMBL" id="CAG8748724.1"/>
    </source>
</evidence>
<dbReference type="Proteomes" id="UP000789375">
    <property type="component" value="Unassembled WGS sequence"/>
</dbReference>
<dbReference type="AlphaFoldDB" id="A0A9N9ISW5"/>
<evidence type="ECO:0000256" key="1">
    <source>
        <dbReference type="SAM" id="Coils"/>
    </source>
</evidence>
<comment type="caution">
    <text evidence="2">The sequence shown here is derived from an EMBL/GenBank/DDBJ whole genome shotgun (WGS) entry which is preliminary data.</text>
</comment>
<sequence length="79" mass="9215">GVNPSQASTIELLTIDSFHDSQSKDEEELALQAEEEIKKVRRAAEEAKAREREKRQLLKIWSQNKLKRPQRNARKLFKA</sequence>
<dbReference type="EMBL" id="CAJVPP010024026">
    <property type="protein sequence ID" value="CAG8748724.1"/>
    <property type="molecule type" value="Genomic_DNA"/>
</dbReference>
<organism evidence="2 3">
    <name type="scientific">Funneliformis mosseae</name>
    <name type="common">Endomycorrhizal fungus</name>
    <name type="synonym">Glomus mosseae</name>
    <dbReference type="NCBI Taxonomy" id="27381"/>
    <lineage>
        <taxon>Eukaryota</taxon>
        <taxon>Fungi</taxon>
        <taxon>Fungi incertae sedis</taxon>
        <taxon>Mucoromycota</taxon>
        <taxon>Glomeromycotina</taxon>
        <taxon>Glomeromycetes</taxon>
        <taxon>Glomerales</taxon>
        <taxon>Glomeraceae</taxon>
        <taxon>Funneliformis</taxon>
    </lineage>
</organism>
<name>A0A9N9ISW5_FUNMO</name>
<protein>
    <submittedName>
        <fullName evidence="2">16_t:CDS:1</fullName>
    </submittedName>
</protein>
<evidence type="ECO:0000313" key="3">
    <source>
        <dbReference type="Proteomes" id="UP000789375"/>
    </source>
</evidence>